<gene>
    <name evidence="6" type="primary">atsA_10</name>
    <name evidence="6" type="ORF">Pan181_15870</name>
</gene>
<sequence>MIVLASERKAIAPPSPLFPPPEPVVMNMRFLPLLALFSMVSTCPLAAADEAASLPNVLILYADDMGFGDASCYNPESKITTPNIDRLAREGMRFVDGHSSSGICTPSRYALLTGRYHWRKFHDIVGALGASRFDAERLTLPEMLQQKGYDTACVGKWHLGWDWNAIRHPNAKKTTAAGGKQKYWGYDAFDWSKPVPDGPLAHGFDYYFGDTVINFPPYAWIENDRLISPPDANLEITAKTKEGNWEARPGPARSDWDFYDDLPTLTNKAVSWLASRKDQTKPFFLYFALPSPHAPIIPIDKFDNASQAGAYGDYVVQSDWSCGELLKTLDKIGLAENTIVVFTSDNGPEIYCYAREERFGHRSNNPLRGIKRDIYEGGHHVPFIVRWPGRVPADTTNEALISQIDVMATLAEVVGFDLPDGAAEDSYSQLSMLEGGSPVRTTLVHNTYRDRYALRDGKWLWINAPNGYHRPANKAWEARHDYPSDDHPQQLFDLSTDLGQRHNVVDSHEDIAQRMAAQLQQIREAGHSAPRLDDANQAGG</sequence>
<keyword evidence="4" id="KW-0106">Calcium</keyword>
<dbReference type="SUPFAM" id="SSF53649">
    <property type="entry name" value="Alkaline phosphatase-like"/>
    <property type="match status" value="1"/>
</dbReference>
<dbReference type="InterPro" id="IPR017850">
    <property type="entry name" value="Alkaline_phosphatase_core_sf"/>
</dbReference>
<dbReference type="PANTHER" id="PTHR42693">
    <property type="entry name" value="ARYLSULFATASE FAMILY MEMBER"/>
    <property type="match status" value="1"/>
</dbReference>
<dbReference type="Proteomes" id="UP000315750">
    <property type="component" value="Chromosome"/>
</dbReference>
<dbReference type="InterPro" id="IPR050738">
    <property type="entry name" value="Sulfatase"/>
</dbReference>
<dbReference type="PANTHER" id="PTHR42693:SF53">
    <property type="entry name" value="ENDO-4-O-SULFATASE"/>
    <property type="match status" value="1"/>
</dbReference>
<feature type="domain" description="Sulfatase N-terminal" evidence="5">
    <location>
        <begin position="55"/>
        <end position="415"/>
    </location>
</feature>
<dbReference type="CDD" id="cd16143">
    <property type="entry name" value="ARS_like"/>
    <property type="match status" value="1"/>
</dbReference>
<dbReference type="GO" id="GO:0046872">
    <property type="term" value="F:metal ion binding"/>
    <property type="evidence" value="ECO:0007669"/>
    <property type="project" value="UniProtKB-KW"/>
</dbReference>
<dbReference type="InterPro" id="IPR000917">
    <property type="entry name" value="Sulfatase_N"/>
</dbReference>
<dbReference type="KEGG" id="amuc:Pan181_15870"/>
<dbReference type="PROSITE" id="PS00149">
    <property type="entry name" value="SULFATASE_2"/>
    <property type="match status" value="1"/>
</dbReference>
<reference evidence="6 7" key="1">
    <citation type="submission" date="2019-02" db="EMBL/GenBank/DDBJ databases">
        <title>Deep-cultivation of Planctomycetes and their phenomic and genomic characterization uncovers novel biology.</title>
        <authorList>
            <person name="Wiegand S."/>
            <person name="Jogler M."/>
            <person name="Boedeker C."/>
            <person name="Pinto D."/>
            <person name="Vollmers J."/>
            <person name="Rivas-Marin E."/>
            <person name="Kohn T."/>
            <person name="Peeters S.H."/>
            <person name="Heuer A."/>
            <person name="Rast P."/>
            <person name="Oberbeckmann S."/>
            <person name="Bunk B."/>
            <person name="Jeske O."/>
            <person name="Meyerdierks A."/>
            <person name="Storesund J.E."/>
            <person name="Kallscheuer N."/>
            <person name="Luecker S."/>
            <person name="Lage O.M."/>
            <person name="Pohl T."/>
            <person name="Merkel B.J."/>
            <person name="Hornburger P."/>
            <person name="Mueller R.-W."/>
            <person name="Bruemmer F."/>
            <person name="Labrenz M."/>
            <person name="Spormann A.M."/>
            <person name="Op den Camp H."/>
            <person name="Overmann J."/>
            <person name="Amann R."/>
            <person name="Jetten M.S.M."/>
            <person name="Mascher T."/>
            <person name="Medema M.H."/>
            <person name="Devos D.P."/>
            <person name="Kaster A.-K."/>
            <person name="Ovreas L."/>
            <person name="Rohde M."/>
            <person name="Galperin M.Y."/>
            <person name="Jogler C."/>
        </authorList>
    </citation>
    <scope>NUCLEOTIDE SEQUENCE [LARGE SCALE GENOMIC DNA]</scope>
    <source>
        <strain evidence="6 7">Pan181</strain>
    </source>
</reference>
<dbReference type="Pfam" id="PF00884">
    <property type="entry name" value="Sulfatase"/>
    <property type="match status" value="1"/>
</dbReference>
<evidence type="ECO:0000256" key="1">
    <source>
        <dbReference type="ARBA" id="ARBA00008779"/>
    </source>
</evidence>
<comment type="similarity">
    <text evidence="1">Belongs to the sulfatase family.</text>
</comment>
<evidence type="ECO:0000256" key="3">
    <source>
        <dbReference type="ARBA" id="ARBA00022801"/>
    </source>
</evidence>
<evidence type="ECO:0000256" key="4">
    <source>
        <dbReference type="ARBA" id="ARBA00022837"/>
    </source>
</evidence>
<dbReference type="EMBL" id="CP036278">
    <property type="protein sequence ID" value="QDU55398.1"/>
    <property type="molecule type" value="Genomic_DNA"/>
</dbReference>
<accession>A0A518AKY3</accession>
<protein>
    <submittedName>
        <fullName evidence="6">Arylsulfatase</fullName>
        <ecNumber evidence="6">3.1.6.1</ecNumber>
    </submittedName>
</protein>
<keyword evidence="2" id="KW-0479">Metal-binding</keyword>
<keyword evidence="7" id="KW-1185">Reference proteome</keyword>
<organism evidence="6 7">
    <name type="scientific">Aeoliella mucimassa</name>
    <dbReference type="NCBI Taxonomy" id="2527972"/>
    <lineage>
        <taxon>Bacteria</taxon>
        <taxon>Pseudomonadati</taxon>
        <taxon>Planctomycetota</taxon>
        <taxon>Planctomycetia</taxon>
        <taxon>Pirellulales</taxon>
        <taxon>Lacipirellulaceae</taxon>
        <taxon>Aeoliella</taxon>
    </lineage>
</organism>
<dbReference type="GO" id="GO:0004065">
    <property type="term" value="F:arylsulfatase activity"/>
    <property type="evidence" value="ECO:0007669"/>
    <property type="project" value="UniProtKB-EC"/>
</dbReference>
<dbReference type="Gene3D" id="3.30.1120.10">
    <property type="match status" value="1"/>
</dbReference>
<evidence type="ECO:0000256" key="2">
    <source>
        <dbReference type="ARBA" id="ARBA00022723"/>
    </source>
</evidence>
<dbReference type="PROSITE" id="PS00523">
    <property type="entry name" value="SULFATASE_1"/>
    <property type="match status" value="1"/>
</dbReference>
<proteinExistence type="inferred from homology"/>
<dbReference type="InterPro" id="IPR024607">
    <property type="entry name" value="Sulfatase_CS"/>
</dbReference>
<dbReference type="AlphaFoldDB" id="A0A518AKY3"/>
<evidence type="ECO:0000259" key="5">
    <source>
        <dbReference type="Pfam" id="PF00884"/>
    </source>
</evidence>
<dbReference type="Gene3D" id="3.40.720.10">
    <property type="entry name" value="Alkaline Phosphatase, subunit A"/>
    <property type="match status" value="1"/>
</dbReference>
<keyword evidence="3 6" id="KW-0378">Hydrolase</keyword>
<name>A0A518AKY3_9BACT</name>
<dbReference type="EC" id="3.1.6.1" evidence="6"/>
<evidence type="ECO:0000313" key="7">
    <source>
        <dbReference type="Proteomes" id="UP000315750"/>
    </source>
</evidence>
<evidence type="ECO:0000313" key="6">
    <source>
        <dbReference type="EMBL" id="QDU55398.1"/>
    </source>
</evidence>